<keyword evidence="9" id="KW-1185">Reference proteome</keyword>
<evidence type="ECO:0000256" key="3">
    <source>
        <dbReference type="ARBA" id="ARBA00022692"/>
    </source>
</evidence>
<dbReference type="InterPro" id="IPR013685">
    <property type="entry name" value="POTRA_FtsQ_type"/>
</dbReference>
<dbReference type="GO" id="GO:0051301">
    <property type="term" value="P:cell division"/>
    <property type="evidence" value="ECO:0007669"/>
    <property type="project" value="UniProtKB-KW"/>
</dbReference>
<keyword evidence="5" id="KW-0131">Cell cycle</keyword>
<keyword evidence="2" id="KW-0132">Cell division</keyword>
<keyword evidence="1" id="KW-1003">Cell membrane</keyword>
<keyword evidence="6" id="KW-0472">Membrane</keyword>
<dbReference type="InterPro" id="IPR050487">
    <property type="entry name" value="FtsQ_DivIB"/>
</dbReference>
<dbReference type="Proteomes" id="UP000683246">
    <property type="component" value="Chromosome"/>
</dbReference>
<dbReference type="AlphaFoldDB" id="A0A8J8MKK6"/>
<gene>
    <name evidence="8" type="ORF">HZI73_13320</name>
</gene>
<evidence type="ECO:0000259" key="7">
    <source>
        <dbReference type="Pfam" id="PF08478"/>
    </source>
</evidence>
<sequence length="251" mass="29219">MSNIISIDKAKKRRGKPGKYVVLMLCLLCVSVIFGYQLINKNQISVVGNELHTEETIKDIVGIHEKTNLFIYKLAKKEPQLGNYPYIENIDIQYTSFNKVQLIVNEKSVISYIPYMGKYLCLDKDGRVIDYTNDVQPEIPIVRGLSFDHFVIGDKLFHNREDIFDAILEISHKMVKFDLKIAYIDFNYNDPDQIEIKIDNISIRIGNIQQINRKFELLKEYLQKIPSGVKGVFDLRKPDDNEIIFQPDNRK</sequence>
<evidence type="ECO:0000256" key="1">
    <source>
        <dbReference type="ARBA" id="ARBA00022475"/>
    </source>
</evidence>
<proteinExistence type="predicted"/>
<evidence type="ECO:0000313" key="9">
    <source>
        <dbReference type="Proteomes" id="UP000683246"/>
    </source>
</evidence>
<protein>
    <submittedName>
        <fullName evidence="8">FtsQ-type POTRA domain-containing protein</fullName>
    </submittedName>
</protein>
<feature type="domain" description="POTRA" evidence="7">
    <location>
        <begin position="42"/>
        <end position="106"/>
    </location>
</feature>
<feature type="transmembrane region" description="Helical" evidence="6">
    <location>
        <begin position="20"/>
        <end position="39"/>
    </location>
</feature>
<keyword evidence="4 6" id="KW-1133">Transmembrane helix</keyword>
<evidence type="ECO:0000313" key="8">
    <source>
        <dbReference type="EMBL" id="QUI23209.1"/>
    </source>
</evidence>
<dbReference type="PANTHER" id="PTHR37820:SF1">
    <property type="entry name" value="CELL DIVISION PROTEIN FTSQ"/>
    <property type="match status" value="1"/>
</dbReference>
<evidence type="ECO:0000256" key="4">
    <source>
        <dbReference type="ARBA" id="ARBA00022989"/>
    </source>
</evidence>
<dbReference type="RefSeq" id="WP_212693888.1">
    <property type="nucleotide sequence ID" value="NZ_CP058649.1"/>
</dbReference>
<dbReference type="EMBL" id="CP058649">
    <property type="protein sequence ID" value="QUI23209.1"/>
    <property type="molecule type" value="Genomic_DNA"/>
</dbReference>
<name>A0A8J8MKK6_9FIRM</name>
<reference evidence="8" key="1">
    <citation type="submission" date="2020-07" db="EMBL/GenBank/DDBJ databases">
        <title>Vallitalea pronyensis genome.</title>
        <authorList>
            <person name="Postec A."/>
        </authorList>
    </citation>
    <scope>NUCLEOTIDE SEQUENCE</scope>
    <source>
        <strain evidence="8">FatNI3</strain>
    </source>
</reference>
<dbReference type="KEGG" id="vpy:HZI73_13320"/>
<evidence type="ECO:0000256" key="2">
    <source>
        <dbReference type="ARBA" id="ARBA00022618"/>
    </source>
</evidence>
<organism evidence="8 9">
    <name type="scientific">Vallitalea pronyensis</name>
    <dbReference type="NCBI Taxonomy" id="1348613"/>
    <lineage>
        <taxon>Bacteria</taxon>
        <taxon>Bacillati</taxon>
        <taxon>Bacillota</taxon>
        <taxon>Clostridia</taxon>
        <taxon>Lachnospirales</taxon>
        <taxon>Vallitaleaceae</taxon>
        <taxon>Vallitalea</taxon>
    </lineage>
</organism>
<dbReference type="PANTHER" id="PTHR37820">
    <property type="entry name" value="CELL DIVISION PROTEIN DIVIB"/>
    <property type="match status" value="1"/>
</dbReference>
<dbReference type="GO" id="GO:0005886">
    <property type="term" value="C:plasma membrane"/>
    <property type="evidence" value="ECO:0007669"/>
    <property type="project" value="TreeGrafter"/>
</dbReference>
<evidence type="ECO:0000256" key="5">
    <source>
        <dbReference type="ARBA" id="ARBA00023306"/>
    </source>
</evidence>
<keyword evidence="3 6" id="KW-0812">Transmembrane</keyword>
<dbReference type="Pfam" id="PF08478">
    <property type="entry name" value="POTRA_1"/>
    <property type="match status" value="1"/>
</dbReference>
<evidence type="ECO:0000256" key="6">
    <source>
        <dbReference type="SAM" id="Phobius"/>
    </source>
</evidence>
<accession>A0A8J8MKK6</accession>